<evidence type="ECO:0000313" key="1">
    <source>
        <dbReference type="EMBL" id="AAK85665.1"/>
    </source>
</evidence>
<dbReference type="EMBL" id="AY043265">
    <property type="protein sequence ID" value="AAK85665.1"/>
    <property type="molecule type" value="Genomic_DNA"/>
</dbReference>
<proteinExistence type="predicted"/>
<protein>
    <submittedName>
        <fullName evidence="1">Uncharacterized protein</fullName>
    </submittedName>
</protein>
<dbReference type="GeneID" id="1727389"/>
<keyword evidence="2" id="KW-1185">Reference proteome</keyword>
<dbReference type="OrthoDB" id="20233at10239"/>
<name>Q91GF3_NPVEP</name>
<organismHost>
    <name type="scientific">Lepidoptera</name>
    <name type="common">moths &amp; butterflies</name>
    <dbReference type="NCBI Taxonomy" id="7088"/>
</organismHost>
<evidence type="ECO:0000313" key="2">
    <source>
        <dbReference type="Proteomes" id="UP000203221"/>
    </source>
</evidence>
<dbReference type="RefSeq" id="NP_203270.1">
    <property type="nucleotide sequence ID" value="NC_003083.1"/>
</dbReference>
<dbReference type="Proteomes" id="UP000203221">
    <property type="component" value="Segment"/>
</dbReference>
<dbReference type="InterPro" id="IPR043846">
    <property type="entry name" value="DUF5863"/>
</dbReference>
<accession>Q91GF3</accession>
<dbReference type="KEGG" id="vg:1727389"/>
<organism evidence="1 2">
    <name type="scientific">Epiphyas postvittana nucleopolyhedrovirus</name>
    <name type="common">EppoMNPV</name>
    <dbReference type="NCBI Taxonomy" id="70600"/>
    <lineage>
        <taxon>Viruses</taxon>
        <taxon>Viruses incertae sedis</taxon>
        <taxon>Naldaviricetes</taxon>
        <taxon>Lefavirales</taxon>
        <taxon>Baculoviridae</taxon>
        <taxon>Alphabaculovirus</taxon>
        <taxon>Alphabaculovirus eppostvittanae</taxon>
    </lineage>
</organism>
<dbReference type="Pfam" id="PF19181">
    <property type="entry name" value="DUF5863"/>
    <property type="match status" value="1"/>
</dbReference>
<reference evidence="1 2" key="1">
    <citation type="journal article" date="2002" name="J. Gen. Virol.">
        <title>Whole genome analysis of the Epiphyas postvittana nucleopolyhedrovirus.</title>
        <authorList>
            <person name="Hyink O."/>
            <person name="Dellow R.A."/>
            <person name="Olsen M.J."/>
            <person name="Caradoc-Davies K.M.B."/>
            <person name="Drake K."/>
            <person name="Herniou E.A."/>
            <person name="Cory J.S."/>
            <person name="O'Reilly D.R."/>
            <person name="Ward V.K."/>
        </authorList>
    </citation>
    <scope>NUCLEOTIDE SEQUENCE [LARGE SCALE GENOMIC DNA]</scope>
</reference>
<sequence length="192" mass="21989">MYHLVHETTIANFDKIVDSNVLLIASKTKLLNVSFQGSKNRKLATDPTESLKDRAFHERFDEVDGVYFRLHATNDPIKLSYNGDCIMVLNFNILKNYKFVINTEENFGFCLERDGVIGYSPYSGDLGLSISKWDNLHYLNKMQFDPSRSEVVVLSDIPLTNALLTAFITKRTLSKNLEQKLITNGHLYYVLN</sequence>